<dbReference type="EMBL" id="LCWF01000133">
    <property type="protein sequence ID" value="KKY18079.1"/>
    <property type="molecule type" value="Genomic_DNA"/>
</dbReference>
<reference evidence="4 5" key="2">
    <citation type="submission" date="2015-05" db="EMBL/GenBank/DDBJ databases">
        <authorList>
            <person name="Morales-Cruz A."/>
            <person name="Amrine K.C."/>
            <person name="Cantu D."/>
        </authorList>
    </citation>
    <scope>NUCLEOTIDE SEQUENCE [LARGE SCALE GENOMIC DNA]</scope>
    <source>
        <strain evidence="4">UCRPC4</strain>
    </source>
</reference>
<dbReference type="GO" id="GO:0006107">
    <property type="term" value="P:oxaloacetate metabolic process"/>
    <property type="evidence" value="ECO:0007669"/>
    <property type="project" value="UniProtKB-ARBA"/>
</dbReference>
<gene>
    <name evidence="4" type="ORF">UCRPC4_g05283</name>
</gene>
<dbReference type="GO" id="GO:0046872">
    <property type="term" value="F:metal ion binding"/>
    <property type="evidence" value="ECO:0007669"/>
    <property type="project" value="UniProtKB-KW"/>
</dbReference>
<dbReference type="SUPFAM" id="SSF56529">
    <property type="entry name" value="FAH"/>
    <property type="match status" value="1"/>
</dbReference>
<keyword evidence="2" id="KW-0479">Metal-binding</keyword>
<dbReference type="GO" id="GO:0050163">
    <property type="term" value="F:oxaloacetate tautomerase activity"/>
    <property type="evidence" value="ECO:0007669"/>
    <property type="project" value="UniProtKB-ARBA"/>
</dbReference>
<organism evidence="4 5">
    <name type="scientific">Phaeomoniella chlamydospora</name>
    <name type="common">Phaeoacremonium chlamydosporum</name>
    <dbReference type="NCBI Taxonomy" id="158046"/>
    <lineage>
        <taxon>Eukaryota</taxon>
        <taxon>Fungi</taxon>
        <taxon>Dikarya</taxon>
        <taxon>Ascomycota</taxon>
        <taxon>Pezizomycotina</taxon>
        <taxon>Eurotiomycetes</taxon>
        <taxon>Chaetothyriomycetidae</taxon>
        <taxon>Phaeomoniellales</taxon>
        <taxon>Phaeomoniellaceae</taxon>
        <taxon>Phaeomoniella</taxon>
    </lineage>
</organism>
<dbReference type="Pfam" id="PF01557">
    <property type="entry name" value="FAA_hydrolase"/>
    <property type="match status" value="1"/>
</dbReference>
<dbReference type="OrthoDB" id="411064at2759"/>
<evidence type="ECO:0000256" key="1">
    <source>
        <dbReference type="ARBA" id="ARBA00010211"/>
    </source>
</evidence>
<evidence type="ECO:0000313" key="4">
    <source>
        <dbReference type="EMBL" id="KKY18079.1"/>
    </source>
</evidence>
<evidence type="ECO:0000313" key="5">
    <source>
        <dbReference type="Proteomes" id="UP000053317"/>
    </source>
</evidence>
<protein>
    <submittedName>
        <fullName evidence="4">Putative fumarylacetoacetate hydrolase family protein</fullName>
    </submittedName>
</protein>
<comment type="similarity">
    <text evidence="1">Belongs to the FAH family.</text>
</comment>
<dbReference type="PANTHER" id="PTHR11820">
    <property type="entry name" value="ACYLPYRUVASE"/>
    <property type="match status" value="1"/>
</dbReference>
<dbReference type="GO" id="GO:0016787">
    <property type="term" value="F:hydrolase activity"/>
    <property type="evidence" value="ECO:0007669"/>
    <property type="project" value="UniProtKB-KW"/>
</dbReference>
<reference evidence="4 5" key="1">
    <citation type="submission" date="2015-05" db="EMBL/GenBank/DDBJ databases">
        <title>Distinctive expansion of gene families associated with plant cell wall degradation and secondary metabolism in the genomes of grapevine trunk pathogens.</title>
        <authorList>
            <person name="Lawrence D.P."/>
            <person name="Travadon R."/>
            <person name="Rolshausen P.E."/>
            <person name="Baumgartner K."/>
        </authorList>
    </citation>
    <scope>NUCLEOTIDE SEQUENCE [LARGE SCALE GENOMIC DNA]</scope>
    <source>
        <strain evidence="4">UCRPC4</strain>
    </source>
</reference>
<dbReference type="Gene3D" id="3.90.850.10">
    <property type="entry name" value="Fumarylacetoacetase-like, C-terminal domain"/>
    <property type="match status" value="1"/>
</dbReference>
<dbReference type="InterPro" id="IPR011234">
    <property type="entry name" value="Fumarylacetoacetase-like_C"/>
</dbReference>
<name>A0A0G2E5V7_PHACM</name>
<feature type="domain" description="Fumarylacetoacetase-like C-terminal" evidence="3">
    <location>
        <begin position="84"/>
        <end position="293"/>
    </location>
</feature>
<keyword evidence="5" id="KW-1185">Reference proteome</keyword>
<dbReference type="FunFam" id="3.90.850.10:FF:000002">
    <property type="entry name" value="2-hydroxyhepta-2,4-diene-1,7-dioate isomerase"/>
    <property type="match status" value="1"/>
</dbReference>
<evidence type="ECO:0000256" key="2">
    <source>
        <dbReference type="ARBA" id="ARBA00022723"/>
    </source>
</evidence>
<dbReference type="Proteomes" id="UP000053317">
    <property type="component" value="Unassembled WGS sequence"/>
</dbReference>
<keyword evidence="4" id="KW-0378">Hydrolase</keyword>
<evidence type="ECO:0000259" key="3">
    <source>
        <dbReference type="Pfam" id="PF01557"/>
    </source>
</evidence>
<dbReference type="InterPro" id="IPR036663">
    <property type="entry name" value="Fumarylacetoacetase_C_sf"/>
</dbReference>
<accession>A0A0G2E5V7</accession>
<comment type="caution">
    <text evidence="4">The sequence shown here is derived from an EMBL/GenBank/DDBJ whole genome shotgun (WGS) entry which is preliminary data.</text>
</comment>
<dbReference type="AlphaFoldDB" id="A0A0G2E5V7"/>
<dbReference type="PANTHER" id="PTHR11820:SF100">
    <property type="entry name" value="FUMARYLACETOACETATE HYDROLASE FAMILY PROTEIN (AFU_ORTHOLOGUE AFUA_4G01490)"/>
    <property type="match status" value="1"/>
</dbReference>
<proteinExistence type="inferred from homology"/>
<sequence length="296" mass="32284">MPVAWDRLIRFESADGRILLGDPILPSPDFDLGFVTEQDQLKAKVIVGDDIYDTSGVTKVSDEVAVVKRLLGPLVPKDVPILRCVGLNYAKHIQQAKRQPPPFPFIFIKANTTILDHGKDVIVPKIAQDDQADYEGELTLIIGADAKDVSIEDALSYVAAYTVGNDISSRKLQRNPDLAGRVPQWGFSKGFDTFAPLGPCLVSSKLIGDPKELWLKTTVNGEVRQDESVSDLLFDCAYLISYLSQGTTLQKGSVIMTGTPGGVGGDMNPPQWLRPGTQMEVSITKIGTLRNGVQFQ</sequence>